<name>A0A5B9QXJ2_9BACT</name>
<dbReference type="AlphaFoldDB" id="A0A5B9QXJ2"/>
<reference evidence="2 3" key="1">
    <citation type="submission" date="2019-08" db="EMBL/GenBank/DDBJ databases">
        <title>Deep-cultivation of Planctomycetes and their phenomic and genomic characterization uncovers novel biology.</title>
        <authorList>
            <person name="Wiegand S."/>
            <person name="Jogler M."/>
            <person name="Boedeker C."/>
            <person name="Pinto D."/>
            <person name="Vollmers J."/>
            <person name="Rivas-Marin E."/>
            <person name="Kohn T."/>
            <person name="Peeters S.H."/>
            <person name="Heuer A."/>
            <person name="Rast P."/>
            <person name="Oberbeckmann S."/>
            <person name="Bunk B."/>
            <person name="Jeske O."/>
            <person name="Meyerdierks A."/>
            <person name="Storesund J.E."/>
            <person name="Kallscheuer N."/>
            <person name="Luecker S."/>
            <person name="Lage O.M."/>
            <person name="Pohl T."/>
            <person name="Merkel B.J."/>
            <person name="Hornburger P."/>
            <person name="Mueller R.-W."/>
            <person name="Bruemmer F."/>
            <person name="Labrenz M."/>
            <person name="Spormann A.M."/>
            <person name="Op den Camp H."/>
            <person name="Overmann J."/>
            <person name="Amann R."/>
            <person name="Jetten M.S.M."/>
            <person name="Mascher T."/>
            <person name="Medema M.H."/>
            <person name="Devos D.P."/>
            <person name="Kaster A.-K."/>
            <person name="Ovreas L."/>
            <person name="Rohde M."/>
            <person name="Galperin M.Y."/>
            <person name="Jogler C."/>
        </authorList>
    </citation>
    <scope>NUCLEOTIDE SEQUENCE [LARGE SCALE GENOMIC DNA]</scope>
    <source>
        <strain evidence="2 3">UC8</strain>
    </source>
</reference>
<protein>
    <submittedName>
        <fullName evidence="2">Spermidine synthase</fullName>
    </submittedName>
</protein>
<dbReference type="GO" id="GO:0006596">
    <property type="term" value="P:polyamine biosynthetic process"/>
    <property type="evidence" value="ECO:0007669"/>
    <property type="project" value="UniProtKB-KW"/>
</dbReference>
<dbReference type="PANTHER" id="PTHR43317">
    <property type="entry name" value="THERMOSPERMINE SYNTHASE ACAULIS5"/>
    <property type="match status" value="1"/>
</dbReference>
<keyword evidence="3" id="KW-1185">Reference proteome</keyword>
<dbReference type="SUPFAM" id="SSF53335">
    <property type="entry name" value="S-adenosyl-L-methionine-dependent methyltransferases"/>
    <property type="match status" value="1"/>
</dbReference>
<evidence type="ECO:0000256" key="1">
    <source>
        <dbReference type="ARBA" id="ARBA00023115"/>
    </source>
</evidence>
<dbReference type="RefSeq" id="WP_084426965.1">
    <property type="nucleotide sequence ID" value="NZ_CP042914.1"/>
</dbReference>
<keyword evidence="1" id="KW-0620">Polyamine biosynthesis</keyword>
<proteinExistence type="predicted"/>
<dbReference type="KEGG" id="rul:UC8_38640"/>
<dbReference type="PANTHER" id="PTHR43317:SF3">
    <property type="entry name" value="BLR2883 PROTEIN"/>
    <property type="match status" value="1"/>
</dbReference>
<evidence type="ECO:0000313" key="2">
    <source>
        <dbReference type="EMBL" id="QEG41836.1"/>
    </source>
</evidence>
<evidence type="ECO:0000313" key="3">
    <source>
        <dbReference type="Proteomes" id="UP000325286"/>
    </source>
</evidence>
<dbReference type="OrthoDB" id="9793351at2"/>
<sequence>MAGTMQQFWKDEMPIEILAYEDTPLGILCLRRRELLSRPGTSVTEVTLDHEFLMSSYLTESERMLSSQGLARVEAAAGRPLDVLVGGLGLGYTANEALQSPRVSSVEVVEFLPQVIGWFHDHLIPLATQLHSDKRLSIVQGDIYHRITSPPTKTFDLIVIDVDHSPQDVLGNQSHGFYTEQGLTKAKAHLVPGGVLGVWSYAEDTPLLAKMQAVFSDVEVEQVTVWNDLIDEQQTDWLFFGR</sequence>
<dbReference type="InterPro" id="IPR029063">
    <property type="entry name" value="SAM-dependent_MTases_sf"/>
</dbReference>
<accession>A0A5B9QXJ2</accession>
<dbReference type="Proteomes" id="UP000325286">
    <property type="component" value="Chromosome"/>
</dbReference>
<organism evidence="2 3">
    <name type="scientific">Roseimaritima ulvae</name>
    <dbReference type="NCBI Taxonomy" id="980254"/>
    <lineage>
        <taxon>Bacteria</taxon>
        <taxon>Pseudomonadati</taxon>
        <taxon>Planctomycetota</taxon>
        <taxon>Planctomycetia</taxon>
        <taxon>Pirellulales</taxon>
        <taxon>Pirellulaceae</taxon>
        <taxon>Roseimaritima</taxon>
    </lineage>
</organism>
<dbReference type="EMBL" id="CP042914">
    <property type="protein sequence ID" value="QEG41836.1"/>
    <property type="molecule type" value="Genomic_DNA"/>
</dbReference>
<gene>
    <name evidence="2" type="ORF">UC8_38640</name>
</gene>
<dbReference type="Gene3D" id="3.40.50.150">
    <property type="entry name" value="Vaccinia Virus protein VP39"/>
    <property type="match status" value="1"/>
</dbReference>